<organism evidence="2 3">
    <name type="scientific">Niabella ginsenosidivorans</name>
    <dbReference type="NCBI Taxonomy" id="1176587"/>
    <lineage>
        <taxon>Bacteria</taxon>
        <taxon>Pseudomonadati</taxon>
        <taxon>Bacteroidota</taxon>
        <taxon>Chitinophagia</taxon>
        <taxon>Chitinophagales</taxon>
        <taxon>Chitinophagaceae</taxon>
        <taxon>Niabella</taxon>
    </lineage>
</organism>
<protein>
    <recommendedName>
        <fullName evidence="4">Lipoprotein</fullName>
    </recommendedName>
</protein>
<name>A0A1A9HYZ4_9BACT</name>
<reference evidence="2 3" key="1">
    <citation type="submission" date="2016-05" db="EMBL/GenBank/DDBJ databases">
        <title>Niabella ginsenosidivorans BS26 whole genome sequencing.</title>
        <authorList>
            <person name="Im W.T."/>
            <person name="Siddiqi M.Z."/>
        </authorList>
    </citation>
    <scope>NUCLEOTIDE SEQUENCE [LARGE SCALE GENOMIC DNA]</scope>
    <source>
        <strain evidence="2 3">BS26</strain>
    </source>
</reference>
<dbReference type="PROSITE" id="PS51257">
    <property type="entry name" value="PROKAR_LIPOPROTEIN"/>
    <property type="match status" value="1"/>
</dbReference>
<dbReference type="Proteomes" id="UP000077667">
    <property type="component" value="Chromosome"/>
</dbReference>
<evidence type="ECO:0000313" key="2">
    <source>
        <dbReference type="EMBL" id="ANH80305.1"/>
    </source>
</evidence>
<dbReference type="EMBL" id="CP015772">
    <property type="protein sequence ID" value="ANH80305.1"/>
    <property type="molecule type" value="Genomic_DNA"/>
</dbReference>
<sequence>MKNQTFLFNRAAVSIMLLLCLFITSCDTINGPDLQDKDGIKKVKGAVIKAFGADKKLFSLGLYARDHMNSDFFMAAVSFLENGKSMDQILYAYPREAIKPAKESPIQNAFILKDRQGSVALKDLNFDQIPAKAKEAETLIPKEYKDFHLHSWIFHINNNNKITADFTLEAGKKGEGSKLQGRRIVSSYYEMNFTMDENGKITLKDE</sequence>
<evidence type="ECO:0008006" key="4">
    <source>
        <dbReference type="Google" id="ProtNLM"/>
    </source>
</evidence>
<proteinExistence type="predicted"/>
<keyword evidence="1" id="KW-0732">Signal</keyword>
<keyword evidence="3" id="KW-1185">Reference proteome</keyword>
<dbReference type="AlphaFoldDB" id="A0A1A9HYZ4"/>
<dbReference type="STRING" id="1176587.A8C56_04320"/>
<dbReference type="KEGG" id="nia:A8C56_04320"/>
<gene>
    <name evidence="2" type="ORF">A8C56_04320</name>
</gene>
<feature type="signal peptide" evidence="1">
    <location>
        <begin position="1"/>
        <end position="25"/>
    </location>
</feature>
<dbReference type="RefSeq" id="WP_067752499.1">
    <property type="nucleotide sequence ID" value="NZ_CP015772.1"/>
</dbReference>
<dbReference type="OrthoDB" id="1150095at2"/>
<evidence type="ECO:0000313" key="3">
    <source>
        <dbReference type="Proteomes" id="UP000077667"/>
    </source>
</evidence>
<accession>A0A1A9HYZ4</accession>
<feature type="chain" id="PRO_5008389618" description="Lipoprotein" evidence="1">
    <location>
        <begin position="26"/>
        <end position="206"/>
    </location>
</feature>
<evidence type="ECO:0000256" key="1">
    <source>
        <dbReference type="SAM" id="SignalP"/>
    </source>
</evidence>